<keyword evidence="2" id="KW-0808">Transferase</keyword>
<proteinExistence type="predicted"/>
<dbReference type="EMBL" id="JAAXKY010000014">
    <property type="protein sequence ID" value="NMH76826.1"/>
    <property type="molecule type" value="Genomic_DNA"/>
</dbReference>
<organism evidence="2 3">
    <name type="scientific">Pseudonocardia xinjiangensis</name>
    <dbReference type="NCBI Taxonomy" id="75289"/>
    <lineage>
        <taxon>Bacteria</taxon>
        <taxon>Bacillati</taxon>
        <taxon>Actinomycetota</taxon>
        <taxon>Actinomycetes</taxon>
        <taxon>Pseudonocardiales</taxon>
        <taxon>Pseudonocardiaceae</taxon>
        <taxon>Pseudonocardia</taxon>
    </lineage>
</organism>
<dbReference type="GO" id="GO:0032259">
    <property type="term" value="P:methylation"/>
    <property type="evidence" value="ECO:0007669"/>
    <property type="project" value="UniProtKB-KW"/>
</dbReference>
<gene>
    <name evidence="2" type="ORF">HF577_06900</name>
</gene>
<dbReference type="RefSeq" id="WP_169394905.1">
    <property type="nucleotide sequence ID" value="NZ_BAAAJH010000050.1"/>
</dbReference>
<dbReference type="SUPFAM" id="SSF53335">
    <property type="entry name" value="S-adenosyl-L-methionine-dependent methyltransferases"/>
    <property type="match status" value="1"/>
</dbReference>
<dbReference type="Gene3D" id="3.40.50.150">
    <property type="entry name" value="Vaccinia Virus protein VP39"/>
    <property type="match status" value="1"/>
</dbReference>
<dbReference type="InterPro" id="IPR029063">
    <property type="entry name" value="SAM-dependent_MTases_sf"/>
</dbReference>
<name>A0ABX1RCE6_9PSEU</name>
<reference evidence="2 3" key="1">
    <citation type="submission" date="2020-04" db="EMBL/GenBank/DDBJ databases">
        <authorList>
            <person name="Klaysubun C."/>
            <person name="Duangmal K."/>
            <person name="Lipun K."/>
        </authorList>
    </citation>
    <scope>NUCLEOTIDE SEQUENCE [LARGE SCALE GENOMIC DNA]</scope>
    <source>
        <strain evidence="2 3">JCM 11839</strain>
    </source>
</reference>
<dbReference type="CDD" id="cd02440">
    <property type="entry name" value="AdoMet_MTases"/>
    <property type="match status" value="1"/>
</dbReference>
<dbReference type="Proteomes" id="UP001296706">
    <property type="component" value="Unassembled WGS sequence"/>
</dbReference>
<evidence type="ECO:0000313" key="2">
    <source>
        <dbReference type="EMBL" id="NMH76826.1"/>
    </source>
</evidence>
<feature type="domain" description="Methyltransferase" evidence="1">
    <location>
        <begin position="51"/>
        <end position="138"/>
    </location>
</feature>
<dbReference type="InterPro" id="IPR041698">
    <property type="entry name" value="Methyltransf_25"/>
</dbReference>
<comment type="caution">
    <text evidence="2">The sequence shown here is derived from an EMBL/GenBank/DDBJ whole genome shotgun (WGS) entry which is preliminary data.</text>
</comment>
<keyword evidence="3" id="KW-1185">Reference proteome</keyword>
<evidence type="ECO:0000313" key="3">
    <source>
        <dbReference type="Proteomes" id="UP001296706"/>
    </source>
</evidence>
<accession>A0ABX1RCE6</accession>
<keyword evidence="2" id="KW-0489">Methyltransferase</keyword>
<sequence>MSAPVFDAALRGAPTFLVGSDGRVAGLAVHRLRRPADGDDAWLLDRCAGPVVDLGCGPGRLLVALAERGIPALGVDHSPVAQAHCRRRRVAMVRRDLFAALPEEGRWWHVLLADGNIGIGGDPASLLTRAARLLRPGGTLLVETHPEPERAWSGTVRVCSAGRLGPAVPWAAVGSAALRRLGRSLGLREGPGRDGRRCFVELTAG</sequence>
<dbReference type="Pfam" id="PF13649">
    <property type="entry name" value="Methyltransf_25"/>
    <property type="match status" value="1"/>
</dbReference>
<protein>
    <submittedName>
        <fullName evidence="2">Class I SAM-dependent methyltransferase</fullName>
    </submittedName>
</protein>
<dbReference type="GO" id="GO:0008168">
    <property type="term" value="F:methyltransferase activity"/>
    <property type="evidence" value="ECO:0007669"/>
    <property type="project" value="UniProtKB-KW"/>
</dbReference>
<evidence type="ECO:0000259" key="1">
    <source>
        <dbReference type="Pfam" id="PF13649"/>
    </source>
</evidence>